<keyword evidence="1" id="KW-0812">Transmembrane</keyword>
<evidence type="ECO:0000313" key="3">
    <source>
        <dbReference type="Proteomes" id="UP000271010"/>
    </source>
</evidence>
<dbReference type="OrthoDB" id="637094at2"/>
<dbReference type="Proteomes" id="UP000271010">
    <property type="component" value="Unassembled WGS sequence"/>
</dbReference>
<feature type="transmembrane region" description="Helical" evidence="1">
    <location>
        <begin position="393"/>
        <end position="413"/>
    </location>
</feature>
<sequence>MREEILSNLHNPKQLEKLYRGNKTPFKREFNQLYPQMKGNIVADYWNERLHYESEEISWGSRNEFLFVLIAALIAGTMAKLPALFAIPEEYFYPRNIGFLVFPFLSAYFAWKNGLGVSKILYLAGAIVMCLVYVNLLPNNLKSDTLILACLHLPLLLWVILGVTFVGHELNNYKKQLEFLRFNGDLAVMTALLLIAGGIMTAITIGLFSLIGYKIEQFYAEYIVAFALPAVPIMASYLTQTNPQLVNKVSPVIARIFSPLVLVMLVIYLGAIIFSGKDPYNDREFLLLFNVLLVGVMALIFFSVAENSIKSTSTSGVWVLLLLSIVTVIVNGIALSAISFRISEWGITPNRVAILGSNVLMLVHLLLVTMMLLKTVTRKTALTQVGRAITFYLPIYFIWTIVVVFLFPLVFSFK</sequence>
<feature type="transmembrane region" description="Helical" evidence="1">
    <location>
        <begin position="286"/>
        <end position="305"/>
    </location>
</feature>
<proteinExistence type="predicted"/>
<reference evidence="2 3" key="1">
    <citation type="submission" date="2018-11" db="EMBL/GenBank/DDBJ databases">
        <title>Rufibacter latericius sp. nov., isolated from water in Baiyang Lake.</title>
        <authorList>
            <person name="Yang Y."/>
        </authorList>
    </citation>
    <scope>NUCLEOTIDE SEQUENCE [LARGE SCALE GENOMIC DNA]</scope>
    <source>
        <strain evidence="2 3">MCC P1</strain>
    </source>
</reference>
<feature type="transmembrane region" description="Helical" evidence="1">
    <location>
        <begin position="92"/>
        <end position="111"/>
    </location>
</feature>
<dbReference type="EMBL" id="RJJE01000017">
    <property type="protein sequence ID" value="RNI28385.1"/>
    <property type="molecule type" value="Genomic_DNA"/>
</dbReference>
<feature type="transmembrane region" description="Helical" evidence="1">
    <location>
        <begin position="352"/>
        <end position="373"/>
    </location>
</feature>
<feature type="transmembrane region" description="Helical" evidence="1">
    <location>
        <begin position="252"/>
        <end position="274"/>
    </location>
</feature>
<evidence type="ECO:0000256" key="1">
    <source>
        <dbReference type="SAM" id="Phobius"/>
    </source>
</evidence>
<feature type="transmembrane region" description="Helical" evidence="1">
    <location>
        <begin position="186"/>
        <end position="210"/>
    </location>
</feature>
<keyword evidence="1" id="KW-1133">Transmembrane helix</keyword>
<organism evidence="2 3">
    <name type="scientific">Rufibacter immobilis</name>
    <dbReference type="NCBI Taxonomy" id="1348778"/>
    <lineage>
        <taxon>Bacteria</taxon>
        <taxon>Pseudomonadati</taxon>
        <taxon>Bacteroidota</taxon>
        <taxon>Cytophagia</taxon>
        <taxon>Cytophagales</taxon>
        <taxon>Hymenobacteraceae</taxon>
        <taxon>Rufibacter</taxon>
    </lineage>
</organism>
<keyword evidence="3" id="KW-1185">Reference proteome</keyword>
<dbReference type="AlphaFoldDB" id="A0A3M9MT59"/>
<feature type="transmembrane region" description="Helical" evidence="1">
    <location>
        <begin position="117"/>
        <end position="134"/>
    </location>
</feature>
<feature type="transmembrane region" description="Helical" evidence="1">
    <location>
        <begin position="65"/>
        <end position="85"/>
    </location>
</feature>
<keyword evidence="1" id="KW-0472">Membrane</keyword>
<feature type="transmembrane region" description="Helical" evidence="1">
    <location>
        <begin position="146"/>
        <end position="166"/>
    </location>
</feature>
<evidence type="ECO:0000313" key="2">
    <source>
        <dbReference type="EMBL" id="RNI28385.1"/>
    </source>
</evidence>
<feature type="transmembrane region" description="Helical" evidence="1">
    <location>
        <begin position="317"/>
        <end position="340"/>
    </location>
</feature>
<name>A0A3M9MT59_9BACT</name>
<protein>
    <submittedName>
        <fullName evidence="2">DUF4153 domain-containing protein</fullName>
    </submittedName>
</protein>
<dbReference type="RefSeq" id="WP_123134850.1">
    <property type="nucleotide sequence ID" value="NZ_RJJE01000017.1"/>
</dbReference>
<feature type="transmembrane region" description="Helical" evidence="1">
    <location>
        <begin position="222"/>
        <end position="240"/>
    </location>
</feature>
<gene>
    <name evidence="2" type="ORF">EFA69_14250</name>
</gene>
<comment type="caution">
    <text evidence="2">The sequence shown here is derived from an EMBL/GenBank/DDBJ whole genome shotgun (WGS) entry which is preliminary data.</text>
</comment>
<accession>A0A3M9MT59</accession>